<keyword evidence="5" id="KW-1185">Reference proteome</keyword>
<sequence length="256" mass="27557">MASEDPAQPADEARRGSEKGFAFSLLAAPALVFVNSIAKLDVRGGEKLPKTGAFVLTPNHYSNFDPVIVGWSVWNLGRAPRFLAKASLFRVPVLGGALRLIKQVPVERTGRTSAGTALGAAHDLATTGEGIIVYPEGTLTREPELWPMRGKSGAVRIALENGVPIIPMAHWGTQAILPRYSKKLSLFPRKTVLIAYGEPVDLDRFRGVPLTQSVLSEATELVMGAITALLEDLRGETAPAERWNPSAHNQTEFGAL</sequence>
<evidence type="ECO:0000259" key="3">
    <source>
        <dbReference type="SMART" id="SM00563"/>
    </source>
</evidence>
<dbReference type="SUPFAM" id="SSF69593">
    <property type="entry name" value="Glycerol-3-phosphate (1)-acyltransferase"/>
    <property type="match status" value="1"/>
</dbReference>
<evidence type="ECO:0000313" key="5">
    <source>
        <dbReference type="Proteomes" id="UP000776164"/>
    </source>
</evidence>
<dbReference type="CDD" id="cd07989">
    <property type="entry name" value="LPLAT_AGPAT-like"/>
    <property type="match status" value="1"/>
</dbReference>
<keyword evidence="2 4" id="KW-0012">Acyltransferase</keyword>
<dbReference type="InterPro" id="IPR002123">
    <property type="entry name" value="Plipid/glycerol_acylTrfase"/>
</dbReference>
<dbReference type="SMART" id="SM00563">
    <property type="entry name" value="PlsC"/>
    <property type="match status" value="1"/>
</dbReference>
<gene>
    <name evidence="4" type="ORF">JOE66_002610</name>
</gene>
<dbReference type="Proteomes" id="UP000776164">
    <property type="component" value="Unassembled WGS sequence"/>
</dbReference>
<comment type="caution">
    <text evidence="4">The sequence shown here is derived from an EMBL/GenBank/DDBJ whole genome shotgun (WGS) entry which is preliminary data.</text>
</comment>
<organism evidence="4 5">
    <name type="scientific">Subtercola frigoramans</name>
    <dbReference type="NCBI Taxonomy" id="120298"/>
    <lineage>
        <taxon>Bacteria</taxon>
        <taxon>Bacillati</taxon>
        <taxon>Actinomycetota</taxon>
        <taxon>Actinomycetes</taxon>
        <taxon>Micrococcales</taxon>
        <taxon>Microbacteriaceae</taxon>
        <taxon>Subtercola</taxon>
    </lineage>
</organism>
<dbReference type="Pfam" id="PF01553">
    <property type="entry name" value="Acyltransferase"/>
    <property type="match status" value="1"/>
</dbReference>
<name>A0ABS2L795_9MICO</name>
<evidence type="ECO:0000256" key="1">
    <source>
        <dbReference type="ARBA" id="ARBA00022679"/>
    </source>
</evidence>
<dbReference type="GO" id="GO:0016746">
    <property type="term" value="F:acyltransferase activity"/>
    <property type="evidence" value="ECO:0007669"/>
    <property type="project" value="UniProtKB-KW"/>
</dbReference>
<evidence type="ECO:0000313" key="4">
    <source>
        <dbReference type="EMBL" id="MBM7472976.1"/>
    </source>
</evidence>
<feature type="domain" description="Phospholipid/glycerol acyltransferase" evidence="3">
    <location>
        <begin position="54"/>
        <end position="173"/>
    </location>
</feature>
<keyword evidence="1" id="KW-0808">Transferase</keyword>
<accession>A0ABS2L795</accession>
<reference evidence="4 5" key="1">
    <citation type="submission" date="2021-01" db="EMBL/GenBank/DDBJ databases">
        <title>Sequencing the genomes of 1000 actinobacteria strains.</title>
        <authorList>
            <person name="Klenk H.-P."/>
        </authorList>
    </citation>
    <scope>NUCLEOTIDE SEQUENCE [LARGE SCALE GENOMIC DNA]</scope>
    <source>
        <strain evidence="4 5">DSM 13057</strain>
    </source>
</reference>
<dbReference type="PANTHER" id="PTHR10434:SF55">
    <property type="entry name" value="POSSIBLE ACYLTRANSFERASE"/>
    <property type="match status" value="1"/>
</dbReference>
<dbReference type="RefSeq" id="WP_205110088.1">
    <property type="nucleotide sequence ID" value="NZ_BAAAHT010000003.1"/>
</dbReference>
<dbReference type="PANTHER" id="PTHR10434">
    <property type="entry name" value="1-ACYL-SN-GLYCEROL-3-PHOSPHATE ACYLTRANSFERASE"/>
    <property type="match status" value="1"/>
</dbReference>
<proteinExistence type="predicted"/>
<evidence type="ECO:0000256" key="2">
    <source>
        <dbReference type="ARBA" id="ARBA00023315"/>
    </source>
</evidence>
<protein>
    <submittedName>
        <fullName evidence="4">1-acyl-sn-glycerol-3-phosphate acyltransferase</fullName>
    </submittedName>
</protein>
<dbReference type="EMBL" id="JAFBBU010000001">
    <property type="protein sequence ID" value="MBM7472976.1"/>
    <property type="molecule type" value="Genomic_DNA"/>
</dbReference>